<dbReference type="Gene3D" id="1.10.10.60">
    <property type="entry name" value="Homeodomain-like"/>
    <property type="match status" value="1"/>
</dbReference>
<dbReference type="PANTHER" id="PTHR47894:SF4">
    <property type="entry name" value="HTH-TYPE TRANSCRIPTIONAL REGULATOR GADX"/>
    <property type="match status" value="1"/>
</dbReference>
<evidence type="ECO:0000256" key="3">
    <source>
        <dbReference type="ARBA" id="ARBA00023163"/>
    </source>
</evidence>
<dbReference type="STRING" id="488533.SAMN04487960_10254"/>
<proteinExistence type="predicted"/>
<gene>
    <name evidence="5" type="ORF">SAMN04487960_10254</name>
</gene>
<reference evidence="5 6" key="1">
    <citation type="submission" date="2016-10" db="EMBL/GenBank/DDBJ databases">
        <authorList>
            <person name="de Groot N.N."/>
        </authorList>
    </citation>
    <scope>NUCLEOTIDE SEQUENCE [LARGE SCALE GENOMIC DNA]</scope>
    <source>
        <strain evidence="5 6">CGMCC 1.7059</strain>
    </source>
</reference>
<dbReference type="GO" id="GO:0003700">
    <property type="term" value="F:DNA-binding transcription factor activity"/>
    <property type="evidence" value="ECO:0007669"/>
    <property type="project" value="InterPro"/>
</dbReference>
<evidence type="ECO:0000313" key="6">
    <source>
        <dbReference type="Proteomes" id="UP000199675"/>
    </source>
</evidence>
<dbReference type="EMBL" id="FNNE01000002">
    <property type="protein sequence ID" value="SDW27830.1"/>
    <property type="molecule type" value="Genomic_DNA"/>
</dbReference>
<organism evidence="5 6">
    <name type="scientific">Marinobacter mobilis</name>
    <dbReference type="NCBI Taxonomy" id="488533"/>
    <lineage>
        <taxon>Bacteria</taxon>
        <taxon>Pseudomonadati</taxon>
        <taxon>Pseudomonadota</taxon>
        <taxon>Gammaproteobacteria</taxon>
        <taxon>Pseudomonadales</taxon>
        <taxon>Marinobacteraceae</taxon>
        <taxon>Marinobacter</taxon>
    </lineage>
</organism>
<dbReference type="Pfam" id="PF12625">
    <property type="entry name" value="Arabinose_bd"/>
    <property type="match status" value="1"/>
</dbReference>
<keyword evidence="2 5" id="KW-0238">DNA-binding</keyword>
<accession>A0A1H2S8G8</accession>
<dbReference type="InterPro" id="IPR018060">
    <property type="entry name" value="HTH_AraC"/>
</dbReference>
<evidence type="ECO:0000259" key="4">
    <source>
        <dbReference type="PROSITE" id="PS01124"/>
    </source>
</evidence>
<dbReference type="OrthoDB" id="6816069at2"/>
<dbReference type="InterPro" id="IPR009057">
    <property type="entry name" value="Homeodomain-like_sf"/>
</dbReference>
<keyword evidence="6" id="KW-1185">Reference proteome</keyword>
<feature type="domain" description="HTH araC/xylS-type" evidence="4">
    <location>
        <begin position="232"/>
        <end position="330"/>
    </location>
</feature>
<keyword evidence="1" id="KW-0805">Transcription regulation</keyword>
<protein>
    <submittedName>
        <fullName evidence="5">AraC-type DNA-binding protein</fullName>
    </submittedName>
</protein>
<dbReference type="Pfam" id="PF12833">
    <property type="entry name" value="HTH_18"/>
    <property type="match status" value="1"/>
</dbReference>
<dbReference type="RefSeq" id="WP_091811430.1">
    <property type="nucleotide sequence ID" value="NZ_FNNE01000002.1"/>
</dbReference>
<dbReference type="Proteomes" id="UP000199675">
    <property type="component" value="Unassembled WGS sequence"/>
</dbReference>
<keyword evidence="3" id="KW-0804">Transcription</keyword>
<sequence>MQDFARASALNGFDTLTAEYGLSYTELLRDVGLPENILDNLQGFVSYRAFLEVLQLGASRSGDPLFGLTLGLRQGVSIFGPILYLLNNARTVGDALRELEQYFHLHMGAARVEISRYGDRMQLVYRVLDPTQPGLSQGAELALGVGSKLLQTLMGDNWTPHPMLLEHAPQAPLQAYRNLLGVSPQFDSDTTALLLKPEELDFPLSQADPVLHQLIRQHLDNMQRLTDLELPGYVSNLLRDLLPQGRVTVDQVAECMAMSRRTLQRRLNDSGTTFQTVLNETRQKMAQRYLRDSHLQVTQLSDLLGYSDLSAFSRAFTRWFGVPPSRWADVRSSASKV</sequence>
<name>A0A1H2S8G8_9GAMM</name>
<evidence type="ECO:0000313" key="5">
    <source>
        <dbReference type="EMBL" id="SDW27830.1"/>
    </source>
</evidence>
<evidence type="ECO:0000256" key="1">
    <source>
        <dbReference type="ARBA" id="ARBA00023015"/>
    </source>
</evidence>
<dbReference type="GO" id="GO:0000976">
    <property type="term" value="F:transcription cis-regulatory region binding"/>
    <property type="evidence" value="ECO:0007669"/>
    <property type="project" value="TreeGrafter"/>
</dbReference>
<evidence type="ECO:0000256" key="2">
    <source>
        <dbReference type="ARBA" id="ARBA00023125"/>
    </source>
</evidence>
<dbReference type="SMART" id="SM00342">
    <property type="entry name" value="HTH_ARAC"/>
    <property type="match status" value="1"/>
</dbReference>
<dbReference type="AlphaFoldDB" id="A0A1H2S8G8"/>
<dbReference type="PROSITE" id="PS01124">
    <property type="entry name" value="HTH_ARAC_FAMILY_2"/>
    <property type="match status" value="1"/>
</dbReference>
<dbReference type="InterPro" id="IPR032687">
    <property type="entry name" value="AraC-type_N"/>
</dbReference>
<dbReference type="SUPFAM" id="SSF46689">
    <property type="entry name" value="Homeodomain-like"/>
    <property type="match status" value="1"/>
</dbReference>
<dbReference type="GO" id="GO:0005829">
    <property type="term" value="C:cytosol"/>
    <property type="evidence" value="ECO:0007669"/>
    <property type="project" value="TreeGrafter"/>
</dbReference>
<dbReference type="PANTHER" id="PTHR47894">
    <property type="entry name" value="HTH-TYPE TRANSCRIPTIONAL REGULATOR GADX"/>
    <property type="match status" value="1"/>
</dbReference>